<evidence type="ECO:0000256" key="2">
    <source>
        <dbReference type="ARBA" id="ARBA00004123"/>
    </source>
</evidence>
<keyword evidence="5" id="KW-0479">Metal-binding</keyword>
<keyword evidence="4" id="KW-0540">Nuclease</keyword>
<comment type="caution">
    <text evidence="9">The sequence shown here is derived from an EMBL/GenBank/DDBJ whole genome shotgun (WGS) entry which is preliminary data.</text>
</comment>
<dbReference type="InterPro" id="IPR027806">
    <property type="entry name" value="HARBI1_dom"/>
</dbReference>
<evidence type="ECO:0000313" key="10">
    <source>
        <dbReference type="Proteomes" id="UP001162164"/>
    </source>
</evidence>
<evidence type="ECO:0000256" key="5">
    <source>
        <dbReference type="ARBA" id="ARBA00022723"/>
    </source>
</evidence>
<comment type="subcellular location">
    <subcellularLocation>
        <location evidence="2">Nucleus</location>
    </subcellularLocation>
</comment>
<dbReference type="PANTHER" id="PTHR22930:SF250">
    <property type="entry name" value="NUCLEASE HARBI1-LIKE PROTEIN"/>
    <property type="match status" value="1"/>
</dbReference>
<evidence type="ECO:0000256" key="1">
    <source>
        <dbReference type="ARBA" id="ARBA00001968"/>
    </source>
</evidence>
<organism evidence="9 10">
    <name type="scientific">Molorchus minor</name>
    <dbReference type="NCBI Taxonomy" id="1323400"/>
    <lineage>
        <taxon>Eukaryota</taxon>
        <taxon>Metazoa</taxon>
        <taxon>Ecdysozoa</taxon>
        <taxon>Arthropoda</taxon>
        <taxon>Hexapoda</taxon>
        <taxon>Insecta</taxon>
        <taxon>Pterygota</taxon>
        <taxon>Neoptera</taxon>
        <taxon>Endopterygota</taxon>
        <taxon>Coleoptera</taxon>
        <taxon>Polyphaga</taxon>
        <taxon>Cucujiformia</taxon>
        <taxon>Chrysomeloidea</taxon>
        <taxon>Cerambycidae</taxon>
        <taxon>Lamiinae</taxon>
        <taxon>Monochamini</taxon>
        <taxon>Molorchus</taxon>
    </lineage>
</organism>
<evidence type="ECO:0000256" key="7">
    <source>
        <dbReference type="ARBA" id="ARBA00023242"/>
    </source>
</evidence>
<comment type="similarity">
    <text evidence="3">Belongs to the HARBI1 family.</text>
</comment>
<protein>
    <recommendedName>
        <fullName evidence="8">DDE Tnp4 domain-containing protein</fullName>
    </recommendedName>
</protein>
<comment type="cofactor">
    <cofactor evidence="1">
        <name>a divalent metal cation</name>
        <dbReference type="ChEBI" id="CHEBI:60240"/>
    </cofactor>
</comment>
<keyword evidence="6" id="KW-0378">Hydrolase</keyword>
<dbReference type="Pfam" id="PF13359">
    <property type="entry name" value="DDE_Tnp_4"/>
    <property type="match status" value="1"/>
</dbReference>
<reference evidence="9" key="1">
    <citation type="journal article" date="2023" name="Insect Mol. Biol.">
        <title>Genome sequencing provides insights into the evolution of gene families encoding plant cell wall-degrading enzymes in longhorned beetles.</title>
        <authorList>
            <person name="Shin N.R."/>
            <person name="Okamura Y."/>
            <person name="Kirsch R."/>
            <person name="Pauchet Y."/>
        </authorList>
    </citation>
    <scope>NUCLEOTIDE SEQUENCE</scope>
    <source>
        <strain evidence="9">MMC_N1</strain>
    </source>
</reference>
<name>A0ABQ9JPN4_9CUCU</name>
<keyword evidence="10" id="KW-1185">Reference proteome</keyword>
<dbReference type="PANTHER" id="PTHR22930">
    <property type="match status" value="1"/>
</dbReference>
<sequence length="251" mass="29535">MNEYLNVLTDEEDMLELIYCLERQRKRKIFRPRENHSNKWNDSEFVRRFRLTKNAVRFVLKQMMLFLQNFLQKFVTLRFYATGSFFQVIGDFAGIDKSAGRIVYNVSRAIARLHTSSIRMPNTERGNNSLEFYNIANFSRCIGLFDCTHIKISSPGGVDAEVYRNRKSVFSFNVQAICDAICKIQNIVCRWPGSSHDSTIFQNSRVIQFDQKNNYLTNHKLEPEILLKELSGYGKRFPILEYEIRLKLKEL</sequence>
<gene>
    <name evidence="9" type="ORF">NQ317_010541</name>
</gene>
<evidence type="ECO:0000259" key="8">
    <source>
        <dbReference type="Pfam" id="PF13359"/>
    </source>
</evidence>
<accession>A0ABQ9JPN4</accession>
<evidence type="ECO:0000256" key="6">
    <source>
        <dbReference type="ARBA" id="ARBA00022801"/>
    </source>
</evidence>
<dbReference type="InterPro" id="IPR045249">
    <property type="entry name" value="HARBI1-like"/>
</dbReference>
<dbReference type="Proteomes" id="UP001162164">
    <property type="component" value="Unassembled WGS sequence"/>
</dbReference>
<evidence type="ECO:0000256" key="3">
    <source>
        <dbReference type="ARBA" id="ARBA00006958"/>
    </source>
</evidence>
<dbReference type="EMBL" id="JAPWTJ010000273">
    <property type="protein sequence ID" value="KAJ8980223.1"/>
    <property type="molecule type" value="Genomic_DNA"/>
</dbReference>
<feature type="domain" description="DDE Tnp4" evidence="8">
    <location>
        <begin position="146"/>
        <end position="209"/>
    </location>
</feature>
<evidence type="ECO:0000313" key="9">
    <source>
        <dbReference type="EMBL" id="KAJ8980223.1"/>
    </source>
</evidence>
<evidence type="ECO:0000256" key="4">
    <source>
        <dbReference type="ARBA" id="ARBA00022722"/>
    </source>
</evidence>
<keyword evidence="7" id="KW-0539">Nucleus</keyword>
<proteinExistence type="inferred from homology"/>